<evidence type="ECO:0000313" key="9">
    <source>
        <dbReference type="EMBL" id="MCX5571139.1"/>
    </source>
</evidence>
<feature type="transmembrane region" description="Helical" evidence="7">
    <location>
        <begin position="246"/>
        <end position="270"/>
    </location>
</feature>
<feature type="transmembrane region" description="Helical" evidence="7">
    <location>
        <begin position="133"/>
        <end position="156"/>
    </location>
</feature>
<gene>
    <name evidence="9" type="ORF">OSH07_18200</name>
</gene>
<evidence type="ECO:0000259" key="8">
    <source>
        <dbReference type="PROSITE" id="PS50928"/>
    </source>
</evidence>
<dbReference type="SUPFAM" id="SSF161098">
    <property type="entry name" value="MetI-like"/>
    <property type="match status" value="1"/>
</dbReference>
<accession>A0A9X3E418</accession>
<dbReference type="PANTHER" id="PTHR43163">
    <property type="entry name" value="DIPEPTIDE TRANSPORT SYSTEM PERMEASE PROTEIN DPPB-RELATED"/>
    <property type="match status" value="1"/>
</dbReference>
<comment type="similarity">
    <text evidence="7">Belongs to the binding-protein-dependent transport system permease family.</text>
</comment>
<sequence>MLLLIIKRMANAIFVILAVALLAFTIFKFLGDPVQLMLNPQATQEERDMLTERLGLNDPVPVQFAKFVFNAARGEFGMSYRNQMPVMEVIAERFPATFELVLVSSIMALLIGLPLGVFAAIRGGTVMARICHLISMIGVSVPAFVIGIMLILVFSIELKWLPAFGRGKVVDLGFWTTGFLTPSGRAALVMPAISLALFQISFIMRLVTAEMLEVLRTDFIRFAKARGLKARAIYFRHGLRNCLMPVVTMTGMLIGDLIAFTLVTEIVFQWPGMGFLFVQSVQYVDIPVMAAYLMIVCFIFITINLIVDLIYVVVDPRVDQLVRGGGHGH</sequence>
<evidence type="ECO:0000256" key="4">
    <source>
        <dbReference type="ARBA" id="ARBA00022692"/>
    </source>
</evidence>
<comment type="subcellular location">
    <subcellularLocation>
        <location evidence="1 7">Cell membrane</location>
        <topology evidence="1 7">Multi-pass membrane protein</topology>
    </subcellularLocation>
</comment>
<dbReference type="GO" id="GO:0055085">
    <property type="term" value="P:transmembrane transport"/>
    <property type="evidence" value="ECO:0007669"/>
    <property type="project" value="InterPro"/>
</dbReference>
<feature type="transmembrane region" description="Helical" evidence="7">
    <location>
        <begin position="100"/>
        <end position="121"/>
    </location>
</feature>
<comment type="caution">
    <text evidence="9">The sequence shown here is derived from an EMBL/GenBank/DDBJ whole genome shotgun (WGS) entry which is preliminary data.</text>
</comment>
<dbReference type="AlphaFoldDB" id="A0A9X3E418"/>
<reference evidence="9" key="1">
    <citation type="submission" date="2022-11" db="EMBL/GenBank/DDBJ databases">
        <title>Biodiversity and phylogenetic relationships of bacteria.</title>
        <authorList>
            <person name="Machado R.A.R."/>
            <person name="Bhat A."/>
            <person name="Loulou A."/>
            <person name="Kallel S."/>
        </authorList>
    </citation>
    <scope>NUCLEOTIDE SEQUENCE</scope>
    <source>
        <strain evidence="9">K-TC2</strain>
    </source>
</reference>
<feature type="transmembrane region" description="Helical" evidence="7">
    <location>
        <begin position="12"/>
        <end position="30"/>
    </location>
</feature>
<keyword evidence="4 7" id="KW-0812">Transmembrane</keyword>
<evidence type="ECO:0000313" key="10">
    <source>
        <dbReference type="Proteomes" id="UP001144805"/>
    </source>
</evidence>
<keyword evidence="3" id="KW-1003">Cell membrane</keyword>
<dbReference type="InterPro" id="IPR000515">
    <property type="entry name" value="MetI-like"/>
</dbReference>
<keyword evidence="2 7" id="KW-0813">Transport</keyword>
<dbReference type="Pfam" id="PF19300">
    <property type="entry name" value="BPD_transp_1_N"/>
    <property type="match status" value="1"/>
</dbReference>
<dbReference type="EMBL" id="JAPKNK010000008">
    <property type="protein sequence ID" value="MCX5571139.1"/>
    <property type="molecule type" value="Genomic_DNA"/>
</dbReference>
<keyword evidence="5 7" id="KW-1133">Transmembrane helix</keyword>
<feature type="domain" description="ABC transmembrane type-1" evidence="8">
    <location>
        <begin position="94"/>
        <end position="307"/>
    </location>
</feature>
<name>A0A9X3E418_9HYPH</name>
<dbReference type="PANTHER" id="PTHR43163:SF2">
    <property type="entry name" value="ABC TRANSPORTER PERMEASE PROTEIN"/>
    <property type="match status" value="1"/>
</dbReference>
<dbReference type="GO" id="GO:0005886">
    <property type="term" value="C:plasma membrane"/>
    <property type="evidence" value="ECO:0007669"/>
    <property type="project" value="UniProtKB-SubCell"/>
</dbReference>
<evidence type="ECO:0000256" key="7">
    <source>
        <dbReference type="RuleBase" id="RU363032"/>
    </source>
</evidence>
<evidence type="ECO:0000256" key="3">
    <source>
        <dbReference type="ARBA" id="ARBA00022475"/>
    </source>
</evidence>
<evidence type="ECO:0000256" key="6">
    <source>
        <dbReference type="ARBA" id="ARBA00023136"/>
    </source>
</evidence>
<organism evidence="9 10">
    <name type="scientific">Kaistia nematophila</name>
    <dbReference type="NCBI Taxonomy" id="2994654"/>
    <lineage>
        <taxon>Bacteria</taxon>
        <taxon>Pseudomonadati</taxon>
        <taxon>Pseudomonadota</taxon>
        <taxon>Alphaproteobacteria</taxon>
        <taxon>Hyphomicrobiales</taxon>
        <taxon>Kaistiaceae</taxon>
        <taxon>Kaistia</taxon>
    </lineage>
</organism>
<proteinExistence type="inferred from homology"/>
<dbReference type="RefSeq" id="WP_266340103.1">
    <property type="nucleotide sequence ID" value="NZ_JAPKNK010000008.1"/>
</dbReference>
<evidence type="ECO:0000256" key="5">
    <source>
        <dbReference type="ARBA" id="ARBA00022989"/>
    </source>
</evidence>
<dbReference type="InterPro" id="IPR045621">
    <property type="entry name" value="BPD_transp_1_N"/>
</dbReference>
<dbReference type="InterPro" id="IPR035906">
    <property type="entry name" value="MetI-like_sf"/>
</dbReference>
<dbReference type="CDD" id="cd06261">
    <property type="entry name" value="TM_PBP2"/>
    <property type="match status" value="1"/>
</dbReference>
<dbReference type="Gene3D" id="1.10.3720.10">
    <property type="entry name" value="MetI-like"/>
    <property type="match status" value="1"/>
</dbReference>
<protein>
    <submittedName>
        <fullName evidence="9">ABC transporter permease</fullName>
    </submittedName>
</protein>
<dbReference type="Proteomes" id="UP001144805">
    <property type="component" value="Unassembled WGS sequence"/>
</dbReference>
<dbReference type="PROSITE" id="PS50928">
    <property type="entry name" value="ABC_TM1"/>
    <property type="match status" value="1"/>
</dbReference>
<feature type="transmembrane region" description="Helical" evidence="7">
    <location>
        <begin position="290"/>
        <end position="314"/>
    </location>
</feature>
<evidence type="ECO:0000256" key="2">
    <source>
        <dbReference type="ARBA" id="ARBA00022448"/>
    </source>
</evidence>
<keyword evidence="6 7" id="KW-0472">Membrane</keyword>
<dbReference type="Pfam" id="PF00528">
    <property type="entry name" value="BPD_transp_1"/>
    <property type="match status" value="1"/>
</dbReference>
<feature type="transmembrane region" description="Helical" evidence="7">
    <location>
        <begin position="186"/>
        <end position="207"/>
    </location>
</feature>
<evidence type="ECO:0000256" key="1">
    <source>
        <dbReference type="ARBA" id="ARBA00004651"/>
    </source>
</evidence>
<keyword evidence="10" id="KW-1185">Reference proteome</keyword>